<sequence>MSVYNINVHNRVHDEELDFVHQSIGNLWKSICKLSDIVHIHNGDDGPITRTRTISAITR</sequence>
<proteinExistence type="predicted"/>
<keyword evidence="2" id="KW-1185">Reference proteome</keyword>
<dbReference type="VEuPathDB" id="VectorBase:GBRI041831"/>
<organism evidence="1 2">
    <name type="scientific">Glossina brevipalpis</name>
    <dbReference type="NCBI Taxonomy" id="37001"/>
    <lineage>
        <taxon>Eukaryota</taxon>
        <taxon>Metazoa</taxon>
        <taxon>Ecdysozoa</taxon>
        <taxon>Arthropoda</taxon>
        <taxon>Hexapoda</taxon>
        <taxon>Insecta</taxon>
        <taxon>Pterygota</taxon>
        <taxon>Neoptera</taxon>
        <taxon>Endopterygota</taxon>
        <taxon>Diptera</taxon>
        <taxon>Brachycera</taxon>
        <taxon>Muscomorpha</taxon>
        <taxon>Hippoboscoidea</taxon>
        <taxon>Glossinidae</taxon>
        <taxon>Glossina</taxon>
    </lineage>
</organism>
<evidence type="ECO:0000313" key="1">
    <source>
        <dbReference type="EnsemblMetazoa" id="GBRI041831-PA"/>
    </source>
</evidence>
<accession>A0A1A9X2F5</accession>
<protein>
    <submittedName>
        <fullName evidence="1">Uncharacterized protein</fullName>
    </submittedName>
</protein>
<dbReference type="Proteomes" id="UP000091820">
    <property type="component" value="Unassembled WGS sequence"/>
</dbReference>
<evidence type="ECO:0000313" key="2">
    <source>
        <dbReference type="Proteomes" id="UP000091820"/>
    </source>
</evidence>
<reference evidence="1" key="2">
    <citation type="submission" date="2020-05" db="UniProtKB">
        <authorList>
            <consortium name="EnsemblMetazoa"/>
        </authorList>
    </citation>
    <scope>IDENTIFICATION</scope>
    <source>
        <strain evidence="1">IAEA</strain>
    </source>
</reference>
<name>A0A1A9X2F5_9MUSC</name>
<reference evidence="2" key="1">
    <citation type="submission" date="2014-03" db="EMBL/GenBank/DDBJ databases">
        <authorList>
            <person name="Aksoy S."/>
            <person name="Warren W."/>
            <person name="Wilson R.K."/>
        </authorList>
    </citation>
    <scope>NUCLEOTIDE SEQUENCE [LARGE SCALE GENOMIC DNA]</scope>
    <source>
        <strain evidence="2">IAEA</strain>
    </source>
</reference>
<dbReference type="EnsemblMetazoa" id="GBRI041831-RA">
    <property type="protein sequence ID" value="GBRI041831-PA"/>
    <property type="gene ID" value="GBRI041831"/>
</dbReference>
<dbReference type="AlphaFoldDB" id="A0A1A9X2F5"/>